<organism evidence="2 3">
    <name type="scientific">Panicum virgatum</name>
    <name type="common">Blackwell switchgrass</name>
    <dbReference type="NCBI Taxonomy" id="38727"/>
    <lineage>
        <taxon>Eukaryota</taxon>
        <taxon>Viridiplantae</taxon>
        <taxon>Streptophyta</taxon>
        <taxon>Embryophyta</taxon>
        <taxon>Tracheophyta</taxon>
        <taxon>Spermatophyta</taxon>
        <taxon>Magnoliopsida</taxon>
        <taxon>Liliopsida</taxon>
        <taxon>Poales</taxon>
        <taxon>Poaceae</taxon>
        <taxon>PACMAD clade</taxon>
        <taxon>Panicoideae</taxon>
        <taxon>Panicodae</taxon>
        <taxon>Paniceae</taxon>
        <taxon>Panicinae</taxon>
        <taxon>Panicum</taxon>
        <taxon>Panicum sect. Hiantes</taxon>
    </lineage>
</organism>
<dbReference type="EMBL" id="CM029042">
    <property type="protein sequence ID" value="KAG2620908.1"/>
    <property type="molecule type" value="Genomic_DNA"/>
</dbReference>
<name>A0A8T0UFR8_PANVG</name>
<dbReference type="AlphaFoldDB" id="A0A8T0UFR8"/>
<feature type="compositionally biased region" description="Basic and acidic residues" evidence="1">
    <location>
        <begin position="90"/>
        <end position="106"/>
    </location>
</feature>
<feature type="compositionally biased region" description="Basic residues" evidence="1">
    <location>
        <begin position="1"/>
        <end position="12"/>
    </location>
</feature>
<evidence type="ECO:0000313" key="2">
    <source>
        <dbReference type="EMBL" id="KAG2620908.1"/>
    </source>
</evidence>
<gene>
    <name evidence="2" type="ORF">PVAP13_3NG234026</name>
</gene>
<evidence type="ECO:0000256" key="1">
    <source>
        <dbReference type="SAM" id="MobiDB-lite"/>
    </source>
</evidence>
<feature type="compositionally biased region" description="Basic residues" evidence="1">
    <location>
        <begin position="63"/>
        <end position="73"/>
    </location>
</feature>
<reference evidence="2" key="1">
    <citation type="submission" date="2020-05" db="EMBL/GenBank/DDBJ databases">
        <title>WGS assembly of Panicum virgatum.</title>
        <authorList>
            <person name="Lovell J.T."/>
            <person name="Jenkins J."/>
            <person name="Shu S."/>
            <person name="Juenger T.E."/>
            <person name="Schmutz J."/>
        </authorList>
    </citation>
    <scope>NUCLEOTIDE SEQUENCE</scope>
    <source>
        <strain evidence="2">AP13</strain>
    </source>
</reference>
<feature type="compositionally biased region" description="Low complexity" evidence="1">
    <location>
        <begin position="13"/>
        <end position="34"/>
    </location>
</feature>
<accession>A0A8T0UFR8</accession>
<comment type="caution">
    <text evidence="2">The sequence shown here is derived from an EMBL/GenBank/DDBJ whole genome shotgun (WGS) entry which is preliminary data.</text>
</comment>
<protein>
    <submittedName>
        <fullName evidence="2">Uncharacterized protein</fullName>
    </submittedName>
</protein>
<dbReference type="Proteomes" id="UP000823388">
    <property type="component" value="Chromosome 3N"/>
</dbReference>
<keyword evidence="3" id="KW-1185">Reference proteome</keyword>
<evidence type="ECO:0000313" key="3">
    <source>
        <dbReference type="Proteomes" id="UP000823388"/>
    </source>
</evidence>
<sequence length="106" mass="11885">MLARYRALRARTGRTSTPSPSSARRRPSSPGCARARWDKAARRRNVGHGGQAEGAGAAAAGRPRCRGRGRRPAQGREGWRWGRPRRRAGRREEEGDEIGERKRERT</sequence>
<proteinExistence type="predicted"/>
<feature type="region of interest" description="Disordered" evidence="1">
    <location>
        <begin position="1"/>
        <end position="106"/>
    </location>
</feature>